<comment type="caution">
    <text evidence="6">The sequence shown here is derived from an EMBL/GenBank/DDBJ whole genome shotgun (WGS) entry which is preliminary data.</text>
</comment>
<comment type="cofactor">
    <cofactor evidence="1">
        <name>Zn(2+)</name>
        <dbReference type="ChEBI" id="CHEBI:29105"/>
    </cofactor>
</comment>
<proteinExistence type="predicted"/>
<dbReference type="SUPFAM" id="SSF50129">
    <property type="entry name" value="GroES-like"/>
    <property type="match status" value="1"/>
</dbReference>
<dbReference type="GO" id="GO:0005737">
    <property type="term" value="C:cytoplasm"/>
    <property type="evidence" value="ECO:0007669"/>
    <property type="project" value="TreeGrafter"/>
</dbReference>
<dbReference type="EMBL" id="JABXXP010000932">
    <property type="protein sequence ID" value="NVN13439.1"/>
    <property type="molecule type" value="Genomic_DNA"/>
</dbReference>
<accession>A0A7Y7IZR8</accession>
<keyword evidence="4" id="KW-0560">Oxidoreductase</keyword>
<dbReference type="PANTHER" id="PTHR42940">
    <property type="entry name" value="ALCOHOL DEHYDROGENASE 1-RELATED"/>
    <property type="match status" value="1"/>
</dbReference>
<dbReference type="GO" id="GO:0008270">
    <property type="term" value="F:zinc ion binding"/>
    <property type="evidence" value="ECO:0007669"/>
    <property type="project" value="InterPro"/>
</dbReference>
<dbReference type="PROSITE" id="PS00059">
    <property type="entry name" value="ADH_ZINC"/>
    <property type="match status" value="1"/>
</dbReference>
<evidence type="ECO:0000256" key="4">
    <source>
        <dbReference type="ARBA" id="ARBA00023002"/>
    </source>
</evidence>
<dbReference type="GO" id="GO:0004022">
    <property type="term" value="F:alcohol dehydrogenase (NAD+) activity"/>
    <property type="evidence" value="ECO:0007669"/>
    <property type="project" value="TreeGrafter"/>
</dbReference>
<evidence type="ECO:0000313" key="7">
    <source>
        <dbReference type="Proteomes" id="UP000534870"/>
    </source>
</evidence>
<evidence type="ECO:0000256" key="3">
    <source>
        <dbReference type="ARBA" id="ARBA00022833"/>
    </source>
</evidence>
<dbReference type="InterPro" id="IPR011032">
    <property type="entry name" value="GroES-like_sf"/>
</dbReference>
<feature type="non-terminal residue" evidence="6">
    <location>
        <position position="187"/>
    </location>
</feature>
<evidence type="ECO:0000313" key="6">
    <source>
        <dbReference type="EMBL" id="NVN13439.1"/>
    </source>
</evidence>
<dbReference type="AlphaFoldDB" id="A0A7Y7IZR8"/>
<dbReference type="Gene3D" id="3.90.180.10">
    <property type="entry name" value="Medium-chain alcohol dehydrogenases, catalytic domain"/>
    <property type="match status" value="1"/>
</dbReference>
<evidence type="ECO:0000256" key="2">
    <source>
        <dbReference type="ARBA" id="ARBA00022723"/>
    </source>
</evidence>
<evidence type="ECO:0000259" key="5">
    <source>
        <dbReference type="Pfam" id="PF08240"/>
    </source>
</evidence>
<dbReference type="Gene3D" id="3.40.50.720">
    <property type="entry name" value="NAD(P)-binding Rossmann-like Domain"/>
    <property type="match status" value="1"/>
</dbReference>
<sequence length="187" mass="19352">MSTNRVMRAVRLEAPGRPFTLRAVAVPEPGPGMVRLRIGACGICRTELHLRDGGLDLGCRDFTVGHEIAGIIDALGDGVDPRRLGEKAVVYYYQGCGTCHHCRMGETHLCPAPLAQPGFTSDGGYAEYIAVPATHAVPLPGDADLAEAAPLGCAGSTAVHACRMAGIVPGEWIVVNGAGGVGLAVVQ</sequence>
<protein>
    <submittedName>
        <fullName evidence="6">Alcohol dehydrogenase catalytic domain-containing protein</fullName>
    </submittedName>
</protein>
<feature type="domain" description="Alcohol dehydrogenase-like N-terminal" evidence="5">
    <location>
        <begin position="30"/>
        <end position="140"/>
    </location>
</feature>
<gene>
    <name evidence="6" type="ORF">HUK84_20255</name>
</gene>
<reference evidence="6 7" key="1">
    <citation type="submission" date="2020-06" db="EMBL/GenBank/DDBJ databases">
        <title>Description of novel acetic acid bacteria.</title>
        <authorList>
            <person name="Sombolestani A."/>
        </authorList>
    </citation>
    <scope>NUCLEOTIDE SEQUENCE [LARGE SCALE GENOMIC DNA]</scope>
    <source>
        <strain evidence="6 7">LMG 31431</strain>
    </source>
</reference>
<dbReference type="RefSeq" id="WP_176641801.1">
    <property type="nucleotide sequence ID" value="NZ_JABXXP010000932.1"/>
</dbReference>
<keyword evidence="2" id="KW-0479">Metal-binding</keyword>
<dbReference type="InterPro" id="IPR013154">
    <property type="entry name" value="ADH-like_N"/>
</dbReference>
<evidence type="ECO:0000256" key="1">
    <source>
        <dbReference type="ARBA" id="ARBA00001947"/>
    </source>
</evidence>
<organism evidence="6 7">
    <name type="scientific">Nguyenibacter vanlangensis</name>
    <dbReference type="NCBI Taxonomy" id="1216886"/>
    <lineage>
        <taxon>Bacteria</taxon>
        <taxon>Pseudomonadati</taxon>
        <taxon>Pseudomonadota</taxon>
        <taxon>Alphaproteobacteria</taxon>
        <taxon>Acetobacterales</taxon>
        <taxon>Acetobacteraceae</taxon>
        <taxon>Nguyenibacter</taxon>
    </lineage>
</organism>
<name>A0A7Y7IZR8_9PROT</name>
<dbReference type="PANTHER" id="PTHR42940:SF8">
    <property type="entry name" value="VACUOLAR PROTEIN SORTING-ASSOCIATED PROTEIN 11"/>
    <property type="match status" value="1"/>
</dbReference>
<dbReference type="Pfam" id="PF08240">
    <property type="entry name" value="ADH_N"/>
    <property type="match status" value="1"/>
</dbReference>
<keyword evidence="3" id="KW-0862">Zinc</keyword>
<dbReference type="InterPro" id="IPR002328">
    <property type="entry name" value="ADH_Zn_CS"/>
</dbReference>
<dbReference type="Proteomes" id="UP000534870">
    <property type="component" value="Unassembled WGS sequence"/>
</dbReference>